<dbReference type="RefSeq" id="WP_168105224.1">
    <property type="nucleotide sequence ID" value="NZ_CP051215.1"/>
</dbReference>
<feature type="transmembrane region" description="Helical" evidence="1">
    <location>
        <begin position="143"/>
        <end position="164"/>
    </location>
</feature>
<dbReference type="Gene3D" id="1.10.1760.20">
    <property type="match status" value="1"/>
</dbReference>
<feature type="transmembrane region" description="Helical" evidence="1">
    <location>
        <begin position="50"/>
        <end position="73"/>
    </location>
</feature>
<feature type="transmembrane region" description="Helical" evidence="1">
    <location>
        <begin position="12"/>
        <end position="38"/>
    </location>
</feature>
<feature type="transmembrane region" description="Helical" evidence="1">
    <location>
        <begin position="80"/>
        <end position="99"/>
    </location>
</feature>
<gene>
    <name evidence="2" type="ORF">HER12_03215</name>
</gene>
<keyword evidence="1" id="KW-1133">Transmembrane helix</keyword>
<reference evidence="2 3" key="1">
    <citation type="submission" date="2020-04" db="EMBL/GenBank/DDBJ databases">
        <title>Complete genome sequence of Spiroplasma platyhelix ATCC 51748, an insect isolate.</title>
        <authorList>
            <person name="Green E.A."/>
            <person name="Klassen J.L."/>
        </authorList>
    </citation>
    <scope>NUCLEOTIDE SEQUENCE [LARGE SCALE GENOMIC DNA]</scope>
    <source>
        <strain evidence="2 3">PALS-1</strain>
    </source>
</reference>
<sequence length="202" mass="23352">MYRFKSIKYLAVTGFMTALLFVVAYLSSLFFAWTISVFGGTTTLQLFDALFVPFCAIFKGPMMLFAGSIAGGIFDLVSGVRIITIPVTILIRVLMFFIIKLLTNHKWWSSFYSFFIAVVILMFGYPLYYVMIYHDRAIVISELIGDTIQAGFAYVVAVPLYYYLSRIQTNNHFWNDSQFDYLRSKQKSEFKEIYDGEENGNW</sequence>
<name>A0A846UA60_9MOLU</name>
<accession>A0A846UA60</accession>
<evidence type="ECO:0000313" key="3">
    <source>
        <dbReference type="Proteomes" id="UP000584587"/>
    </source>
</evidence>
<feature type="transmembrane region" description="Helical" evidence="1">
    <location>
        <begin position="111"/>
        <end position="131"/>
    </location>
</feature>
<evidence type="ECO:0000313" key="2">
    <source>
        <dbReference type="EMBL" id="NKE38753.1"/>
    </source>
</evidence>
<keyword evidence="1" id="KW-0812">Transmembrane</keyword>
<keyword evidence="3" id="KW-1185">Reference proteome</keyword>
<comment type="caution">
    <text evidence="2">The sequence shown here is derived from an EMBL/GenBank/DDBJ whole genome shotgun (WGS) entry which is preliminary data.</text>
</comment>
<protein>
    <recommendedName>
        <fullName evidence="4">Rod shape-determining protein MreD</fullName>
    </recommendedName>
</protein>
<dbReference type="InterPro" id="IPR030945">
    <property type="entry name" value="EcfS_MSC_0063"/>
</dbReference>
<evidence type="ECO:0008006" key="4">
    <source>
        <dbReference type="Google" id="ProtNLM"/>
    </source>
</evidence>
<dbReference type="EMBL" id="JAAVVK010000002">
    <property type="protein sequence ID" value="NKE38753.1"/>
    <property type="molecule type" value="Genomic_DNA"/>
</dbReference>
<dbReference type="Proteomes" id="UP000584587">
    <property type="component" value="Unassembled WGS sequence"/>
</dbReference>
<proteinExistence type="predicted"/>
<dbReference type="AlphaFoldDB" id="A0A846UA60"/>
<organism evidence="2 3">
    <name type="scientific">Spiroplasma platyhelix PALS-1</name>
    <dbReference type="NCBI Taxonomy" id="1276218"/>
    <lineage>
        <taxon>Bacteria</taxon>
        <taxon>Bacillati</taxon>
        <taxon>Mycoplasmatota</taxon>
        <taxon>Mollicutes</taxon>
        <taxon>Entomoplasmatales</taxon>
        <taxon>Spiroplasmataceae</taxon>
        <taxon>Spiroplasma</taxon>
    </lineage>
</organism>
<keyword evidence="1" id="KW-0472">Membrane</keyword>
<dbReference type="NCBIfam" id="TIGR04522">
    <property type="entry name" value="EcfS_MSC_0063"/>
    <property type="match status" value="1"/>
</dbReference>
<evidence type="ECO:0000256" key="1">
    <source>
        <dbReference type="SAM" id="Phobius"/>
    </source>
</evidence>